<keyword evidence="2" id="KW-1185">Reference proteome</keyword>
<dbReference type="VEuPathDB" id="MicrosporidiaDB:EDEG_02654"/>
<evidence type="ECO:0000313" key="1">
    <source>
        <dbReference type="EMBL" id="EJW02959.1"/>
    </source>
</evidence>
<accession>J9D5Y9</accession>
<name>J9D5Y9_EDHAE</name>
<dbReference type="InParanoid" id="J9D5Y9"/>
<proteinExistence type="predicted"/>
<organism evidence="1 2">
    <name type="scientific">Edhazardia aedis (strain USNM 41457)</name>
    <name type="common">Microsporidian parasite</name>
    <dbReference type="NCBI Taxonomy" id="1003232"/>
    <lineage>
        <taxon>Eukaryota</taxon>
        <taxon>Fungi</taxon>
        <taxon>Fungi incertae sedis</taxon>
        <taxon>Microsporidia</taxon>
        <taxon>Edhazardia</taxon>
    </lineage>
</organism>
<reference evidence="2" key="2">
    <citation type="submission" date="2015-07" db="EMBL/GenBank/DDBJ databases">
        <title>Contrasting host-pathogen interactions and genome evolution in two generalist and specialist microsporidian pathogens of mosquitoes.</title>
        <authorList>
            <consortium name="The Broad Institute Genomics Platform"/>
            <consortium name="The Broad Institute Genome Sequencing Center for Infectious Disease"/>
            <person name="Cuomo C.A."/>
            <person name="Sanscrainte N.D."/>
            <person name="Goldberg J.M."/>
            <person name="Heiman D."/>
            <person name="Young S."/>
            <person name="Zeng Q."/>
            <person name="Becnel J.J."/>
            <person name="Birren B.W."/>
        </authorList>
    </citation>
    <scope>NUCLEOTIDE SEQUENCE [LARGE SCALE GENOMIC DNA]</scope>
    <source>
        <strain evidence="2">USNM 41457</strain>
    </source>
</reference>
<dbReference type="HOGENOM" id="CLU_2171019_0_0_1"/>
<dbReference type="AlphaFoldDB" id="J9D5Y9"/>
<sequence length="110" mass="13269">MAQIIEKQNEIVKDLYIFKKNVDAHLQNIFYLYFLENIDVKDKIEIIFENMKNRMEYFFELLCKSIKDIAESKTFQENLKKHSEDLVFVKKKLSKEFSDVESNHKEVKAK</sequence>
<evidence type="ECO:0000313" key="2">
    <source>
        <dbReference type="Proteomes" id="UP000003163"/>
    </source>
</evidence>
<protein>
    <submittedName>
        <fullName evidence="1">Uncharacterized protein</fullName>
    </submittedName>
</protein>
<comment type="caution">
    <text evidence="1">The sequence shown here is derived from an EMBL/GenBank/DDBJ whole genome shotgun (WGS) entry which is preliminary data.</text>
</comment>
<dbReference type="EMBL" id="AFBI03000050">
    <property type="protein sequence ID" value="EJW02959.1"/>
    <property type="molecule type" value="Genomic_DNA"/>
</dbReference>
<reference evidence="1 2" key="1">
    <citation type="submission" date="2011-08" db="EMBL/GenBank/DDBJ databases">
        <authorList>
            <person name="Liu Z.J."/>
            <person name="Shi F.L."/>
            <person name="Lu J.Q."/>
            <person name="Li M."/>
            <person name="Wang Z.L."/>
        </authorList>
    </citation>
    <scope>NUCLEOTIDE SEQUENCE [LARGE SCALE GENOMIC DNA]</scope>
    <source>
        <strain evidence="1 2">USNM 41457</strain>
    </source>
</reference>
<dbReference type="Proteomes" id="UP000003163">
    <property type="component" value="Unassembled WGS sequence"/>
</dbReference>
<gene>
    <name evidence="1" type="ORF">EDEG_02654</name>
</gene>